<dbReference type="GO" id="GO:0061665">
    <property type="term" value="F:SUMO ligase activity"/>
    <property type="evidence" value="ECO:0007669"/>
    <property type="project" value="TreeGrafter"/>
</dbReference>
<accession>A0A1B9I7F8</accession>
<keyword evidence="6 10" id="KW-0863">Zinc-finger</keyword>
<evidence type="ECO:0000313" key="14">
    <source>
        <dbReference type="EMBL" id="WWC70676.1"/>
    </source>
</evidence>
<dbReference type="STRING" id="1296096.A0A1B9I7F8"/>
<dbReference type="KEGG" id="kpin:30170531"/>
<dbReference type="GO" id="GO:0030915">
    <property type="term" value="C:Smc5-Smc6 complex"/>
    <property type="evidence" value="ECO:0007669"/>
    <property type="project" value="InterPro"/>
</dbReference>
<dbReference type="InterPro" id="IPR026846">
    <property type="entry name" value="Nse2(Mms21)"/>
</dbReference>
<dbReference type="SMART" id="SM00504">
    <property type="entry name" value="Ubox"/>
    <property type="match status" value="1"/>
</dbReference>
<evidence type="ECO:0000256" key="11">
    <source>
        <dbReference type="SAM" id="MobiDB-lite"/>
    </source>
</evidence>
<dbReference type="GO" id="GO:0005634">
    <property type="term" value="C:nucleus"/>
    <property type="evidence" value="ECO:0007669"/>
    <property type="project" value="UniProtKB-SubCell"/>
</dbReference>
<dbReference type="PANTHER" id="PTHR21330:SF1">
    <property type="entry name" value="E3 SUMO-PROTEIN LIGASE NSE2"/>
    <property type="match status" value="1"/>
</dbReference>
<sequence>MPVRVESQESQVSQEAGPSRKTVPVRASSIVVDSEDDDDMEEEEGWTTDTFQNQVIDKDIPSAAPQLRQTIDKLKDFIRRLEEGMELALDTAKALEDSKQDEPSIREVEKAFFRILDQRELVRIKIGVLEDMVNQLRSSHQYTDIESTYEELAAPKEKAYLAKSERAKYKTSKEYSEFRSAIWEINHDSACPPVSQWLEKGDDDESDDDDFDIGGATQSYRCPITLMPFVEATTSSKCGHNYSRAAIVDLIETSRKAKRAPKCPVTGCQAVLDKTDLKPNPSLQKRCDEYQKRLQRREDERDEEDDTIAIDEDEED</sequence>
<reference evidence="14" key="4">
    <citation type="submission" date="2024-02" db="EMBL/GenBank/DDBJ databases">
        <title>Comparative genomics of Cryptococcus and Kwoniella reveals pathogenesis evolution and contrasting modes of karyotype evolution via chromosome fusion or intercentromeric recombination.</title>
        <authorList>
            <person name="Coelho M.A."/>
            <person name="David-Palma M."/>
            <person name="Shea T."/>
            <person name="Bowers K."/>
            <person name="McGinley-Smith S."/>
            <person name="Mohammad A.W."/>
            <person name="Gnirke A."/>
            <person name="Yurkov A.M."/>
            <person name="Nowrousian M."/>
            <person name="Sun S."/>
            <person name="Cuomo C.A."/>
            <person name="Heitman J."/>
        </authorList>
    </citation>
    <scope>NUCLEOTIDE SEQUENCE</scope>
    <source>
        <strain evidence="14">CBS 10737</strain>
    </source>
</reference>
<keyword evidence="15" id="KW-1185">Reference proteome</keyword>
<feature type="domain" description="SP-RING-type" evidence="12">
    <location>
        <begin position="207"/>
        <end position="292"/>
    </location>
</feature>
<comment type="subcellular location">
    <subcellularLocation>
        <location evidence="1">Nucleus</location>
    </subcellularLocation>
</comment>
<dbReference type="GO" id="GO:0000724">
    <property type="term" value="P:double-strand break repair via homologous recombination"/>
    <property type="evidence" value="ECO:0007669"/>
    <property type="project" value="InterPro"/>
</dbReference>
<dbReference type="EMBL" id="KV700115">
    <property type="protein sequence ID" value="OCF51448.1"/>
    <property type="molecule type" value="Genomic_DNA"/>
</dbReference>
<dbReference type="PANTHER" id="PTHR21330">
    <property type="entry name" value="E3 SUMO-PROTEIN LIGASE NSE2"/>
    <property type="match status" value="1"/>
</dbReference>
<dbReference type="GO" id="GO:0016925">
    <property type="term" value="P:protein sumoylation"/>
    <property type="evidence" value="ECO:0007669"/>
    <property type="project" value="UniProtKB-UniPathway"/>
</dbReference>
<gene>
    <name evidence="13" type="ORF">I206_02162</name>
    <name evidence="14" type="ORF">I206_104627</name>
</gene>
<dbReference type="AlphaFoldDB" id="A0A1B9I7F8"/>
<evidence type="ECO:0000259" key="12">
    <source>
        <dbReference type="PROSITE" id="PS51044"/>
    </source>
</evidence>
<dbReference type="OrthoDB" id="26899at2759"/>
<name>A0A1B9I7F8_9TREE</name>
<evidence type="ECO:0000256" key="7">
    <source>
        <dbReference type="ARBA" id="ARBA00022786"/>
    </source>
</evidence>
<feature type="region of interest" description="Disordered" evidence="11">
    <location>
        <begin position="1"/>
        <end position="47"/>
    </location>
</feature>
<reference evidence="13" key="1">
    <citation type="submission" date="2013-07" db="EMBL/GenBank/DDBJ databases">
        <title>The Genome Sequence of Cryptococcus pinus CBS10737.</title>
        <authorList>
            <consortium name="The Broad Institute Genome Sequencing Platform"/>
            <person name="Cuomo C."/>
            <person name="Litvintseva A."/>
            <person name="Chen Y."/>
            <person name="Heitman J."/>
            <person name="Sun S."/>
            <person name="Springer D."/>
            <person name="Dromer F."/>
            <person name="Young S.K."/>
            <person name="Zeng Q."/>
            <person name="Gargeya S."/>
            <person name="Fitzgerald M."/>
            <person name="Abouelleil A."/>
            <person name="Alvarado L."/>
            <person name="Berlin A.M."/>
            <person name="Chapman S.B."/>
            <person name="Dewar J."/>
            <person name="Goldberg J."/>
            <person name="Griggs A."/>
            <person name="Gujja S."/>
            <person name="Hansen M."/>
            <person name="Howarth C."/>
            <person name="Imamovic A."/>
            <person name="Larimer J."/>
            <person name="McCowan C."/>
            <person name="Murphy C."/>
            <person name="Pearson M."/>
            <person name="Priest M."/>
            <person name="Roberts A."/>
            <person name="Saif S."/>
            <person name="Shea T."/>
            <person name="Sykes S."/>
            <person name="Wortman J."/>
            <person name="Nusbaum C."/>
            <person name="Birren B."/>
        </authorList>
    </citation>
    <scope>NUCLEOTIDE SEQUENCE [LARGE SCALE GENOMIC DNA]</scope>
    <source>
        <strain evidence="13">CBS 10737</strain>
    </source>
</reference>
<comment type="similarity">
    <text evidence="3">Belongs to the NSE2 family.</text>
</comment>
<feature type="compositionally biased region" description="Acidic residues" evidence="11">
    <location>
        <begin position="300"/>
        <end position="316"/>
    </location>
</feature>
<dbReference type="GO" id="GO:0016567">
    <property type="term" value="P:protein ubiquitination"/>
    <property type="evidence" value="ECO:0007669"/>
    <property type="project" value="InterPro"/>
</dbReference>
<dbReference type="InterPro" id="IPR013083">
    <property type="entry name" value="Znf_RING/FYVE/PHD"/>
</dbReference>
<comment type="pathway">
    <text evidence="2">Protein modification; protein sumoylation.</text>
</comment>
<evidence type="ECO:0000256" key="9">
    <source>
        <dbReference type="ARBA" id="ARBA00023242"/>
    </source>
</evidence>
<dbReference type="SUPFAM" id="SSF57850">
    <property type="entry name" value="RING/U-box"/>
    <property type="match status" value="1"/>
</dbReference>
<reference evidence="13" key="3">
    <citation type="submission" date="2016-07" db="EMBL/GenBank/DDBJ databases">
        <title>Evolution of pathogenesis and genome organization in the Tremellales.</title>
        <authorList>
            <person name="Cuomo C."/>
            <person name="Litvintseva A."/>
            <person name="Heitman J."/>
            <person name="Chen Y."/>
            <person name="Sun S."/>
            <person name="Springer D."/>
            <person name="Dromer F."/>
            <person name="Young S."/>
            <person name="Zeng Q."/>
            <person name="Chapman S."/>
            <person name="Gujja S."/>
            <person name="Saif S."/>
            <person name="Birren B."/>
        </authorList>
    </citation>
    <scope>NUCLEOTIDE SEQUENCE</scope>
    <source>
        <strain evidence="13">CBS 10737</strain>
    </source>
</reference>
<evidence type="ECO:0000256" key="5">
    <source>
        <dbReference type="ARBA" id="ARBA00022723"/>
    </source>
</evidence>
<evidence type="ECO:0000313" key="15">
    <source>
        <dbReference type="Proteomes" id="UP000094020"/>
    </source>
</evidence>
<dbReference type="InterPro" id="IPR003613">
    <property type="entry name" value="Ubox_domain"/>
</dbReference>
<evidence type="ECO:0000256" key="10">
    <source>
        <dbReference type="PROSITE-ProRule" id="PRU00452"/>
    </source>
</evidence>
<proteinExistence type="inferred from homology"/>
<dbReference type="Proteomes" id="UP000094020">
    <property type="component" value="Chromosome 6"/>
</dbReference>
<reference evidence="14" key="2">
    <citation type="submission" date="2013-07" db="EMBL/GenBank/DDBJ databases">
        <authorList>
            <consortium name="The Broad Institute Genome Sequencing Platform"/>
            <person name="Cuomo C."/>
            <person name="Litvintseva A."/>
            <person name="Chen Y."/>
            <person name="Heitman J."/>
            <person name="Sun S."/>
            <person name="Springer D."/>
            <person name="Dromer F."/>
            <person name="Young S.K."/>
            <person name="Zeng Q."/>
            <person name="Gargeya S."/>
            <person name="Fitzgerald M."/>
            <person name="Abouelleil A."/>
            <person name="Alvarado L."/>
            <person name="Berlin A.M."/>
            <person name="Chapman S.B."/>
            <person name="Dewar J."/>
            <person name="Goldberg J."/>
            <person name="Griggs A."/>
            <person name="Gujja S."/>
            <person name="Hansen M."/>
            <person name="Howarth C."/>
            <person name="Imamovic A."/>
            <person name="Larimer J."/>
            <person name="McCowan C."/>
            <person name="Murphy C."/>
            <person name="Pearson M."/>
            <person name="Priest M."/>
            <person name="Roberts A."/>
            <person name="Saif S."/>
            <person name="Shea T."/>
            <person name="Sykes S."/>
            <person name="Wortman J."/>
            <person name="Nusbaum C."/>
            <person name="Birren B."/>
        </authorList>
    </citation>
    <scope>NUCLEOTIDE SEQUENCE</scope>
    <source>
        <strain evidence="14">CBS 10737</strain>
    </source>
</reference>
<evidence type="ECO:0000256" key="4">
    <source>
        <dbReference type="ARBA" id="ARBA00022679"/>
    </source>
</evidence>
<feature type="compositionally biased region" description="Acidic residues" evidence="11">
    <location>
        <begin position="33"/>
        <end position="46"/>
    </location>
</feature>
<keyword evidence="5" id="KW-0479">Metal-binding</keyword>
<dbReference type="EMBL" id="CP144524">
    <property type="protein sequence ID" value="WWC70676.1"/>
    <property type="molecule type" value="Genomic_DNA"/>
</dbReference>
<protein>
    <recommendedName>
        <fullName evidence="12">SP-RING-type domain-containing protein</fullName>
    </recommendedName>
</protein>
<keyword evidence="8" id="KW-0862">Zinc</keyword>
<feature type="region of interest" description="Disordered" evidence="11">
    <location>
        <begin position="282"/>
        <end position="316"/>
    </location>
</feature>
<dbReference type="GO" id="GO:0004842">
    <property type="term" value="F:ubiquitin-protein transferase activity"/>
    <property type="evidence" value="ECO:0007669"/>
    <property type="project" value="InterPro"/>
</dbReference>
<evidence type="ECO:0000256" key="3">
    <source>
        <dbReference type="ARBA" id="ARBA00008212"/>
    </source>
</evidence>
<keyword evidence="7" id="KW-0833">Ubl conjugation pathway</keyword>
<evidence type="ECO:0000256" key="2">
    <source>
        <dbReference type="ARBA" id="ARBA00004718"/>
    </source>
</evidence>
<dbReference type="CDD" id="cd16651">
    <property type="entry name" value="SPL-RING_NSE2"/>
    <property type="match status" value="1"/>
</dbReference>
<evidence type="ECO:0000256" key="8">
    <source>
        <dbReference type="ARBA" id="ARBA00022833"/>
    </source>
</evidence>
<dbReference type="Pfam" id="PF11789">
    <property type="entry name" value="zf-Nse"/>
    <property type="match status" value="1"/>
</dbReference>
<dbReference type="GeneID" id="30170531"/>
<dbReference type="PROSITE" id="PS51044">
    <property type="entry name" value="ZF_SP_RING"/>
    <property type="match status" value="1"/>
</dbReference>
<dbReference type="UniPathway" id="UPA00886"/>
<dbReference type="GO" id="GO:0008270">
    <property type="term" value="F:zinc ion binding"/>
    <property type="evidence" value="ECO:0007669"/>
    <property type="project" value="UniProtKB-KW"/>
</dbReference>
<keyword evidence="9" id="KW-0539">Nucleus</keyword>
<dbReference type="InterPro" id="IPR004181">
    <property type="entry name" value="Znf_MIZ"/>
</dbReference>
<evidence type="ECO:0000256" key="6">
    <source>
        <dbReference type="ARBA" id="ARBA00022771"/>
    </source>
</evidence>
<dbReference type="RefSeq" id="XP_019012667.1">
    <property type="nucleotide sequence ID" value="XM_019153927.1"/>
</dbReference>
<evidence type="ECO:0000256" key="1">
    <source>
        <dbReference type="ARBA" id="ARBA00004123"/>
    </source>
</evidence>
<evidence type="ECO:0000313" key="13">
    <source>
        <dbReference type="EMBL" id="OCF51448.1"/>
    </source>
</evidence>
<dbReference type="Gene3D" id="3.30.40.10">
    <property type="entry name" value="Zinc/RING finger domain, C3HC4 (zinc finger)"/>
    <property type="match status" value="1"/>
</dbReference>
<feature type="compositionally biased region" description="Basic and acidic residues" evidence="11">
    <location>
        <begin position="285"/>
        <end position="299"/>
    </location>
</feature>
<organism evidence="13">
    <name type="scientific">Kwoniella pini CBS 10737</name>
    <dbReference type="NCBI Taxonomy" id="1296096"/>
    <lineage>
        <taxon>Eukaryota</taxon>
        <taxon>Fungi</taxon>
        <taxon>Dikarya</taxon>
        <taxon>Basidiomycota</taxon>
        <taxon>Agaricomycotina</taxon>
        <taxon>Tremellomycetes</taxon>
        <taxon>Tremellales</taxon>
        <taxon>Cryptococcaceae</taxon>
        <taxon>Kwoniella</taxon>
    </lineage>
</organism>
<keyword evidence="4" id="KW-0808">Transferase</keyword>